<dbReference type="AlphaFoldDB" id="A0A9P6AGN4"/>
<evidence type="ECO:0000313" key="2">
    <source>
        <dbReference type="Proteomes" id="UP000886523"/>
    </source>
</evidence>
<accession>A0A9P6AGN4</accession>
<reference evidence="1" key="1">
    <citation type="journal article" date="2020" name="Nat. Commun.">
        <title>Large-scale genome sequencing of mycorrhizal fungi provides insights into the early evolution of symbiotic traits.</title>
        <authorList>
            <person name="Miyauchi S."/>
            <person name="Kiss E."/>
            <person name="Kuo A."/>
            <person name="Drula E."/>
            <person name="Kohler A."/>
            <person name="Sanchez-Garcia M."/>
            <person name="Morin E."/>
            <person name="Andreopoulos B."/>
            <person name="Barry K.W."/>
            <person name="Bonito G."/>
            <person name="Buee M."/>
            <person name="Carver A."/>
            <person name="Chen C."/>
            <person name="Cichocki N."/>
            <person name="Clum A."/>
            <person name="Culley D."/>
            <person name="Crous P.W."/>
            <person name="Fauchery L."/>
            <person name="Girlanda M."/>
            <person name="Hayes R.D."/>
            <person name="Keri Z."/>
            <person name="LaButti K."/>
            <person name="Lipzen A."/>
            <person name="Lombard V."/>
            <person name="Magnuson J."/>
            <person name="Maillard F."/>
            <person name="Murat C."/>
            <person name="Nolan M."/>
            <person name="Ohm R.A."/>
            <person name="Pangilinan J."/>
            <person name="Pereira M.F."/>
            <person name="Perotto S."/>
            <person name="Peter M."/>
            <person name="Pfister S."/>
            <person name="Riley R."/>
            <person name="Sitrit Y."/>
            <person name="Stielow J.B."/>
            <person name="Szollosi G."/>
            <person name="Zifcakova L."/>
            <person name="Stursova M."/>
            <person name="Spatafora J.W."/>
            <person name="Tedersoo L."/>
            <person name="Vaario L.M."/>
            <person name="Yamada A."/>
            <person name="Yan M."/>
            <person name="Wang P."/>
            <person name="Xu J."/>
            <person name="Bruns T."/>
            <person name="Baldrian P."/>
            <person name="Vilgalys R."/>
            <person name="Dunand C."/>
            <person name="Henrissat B."/>
            <person name="Grigoriev I.V."/>
            <person name="Hibbett D."/>
            <person name="Nagy L.G."/>
            <person name="Martin F.M."/>
        </authorList>
    </citation>
    <scope>NUCLEOTIDE SEQUENCE</scope>
    <source>
        <strain evidence="1">UP504</strain>
    </source>
</reference>
<protein>
    <submittedName>
        <fullName evidence="1">Uncharacterized protein</fullName>
    </submittedName>
</protein>
<dbReference type="Proteomes" id="UP000886523">
    <property type="component" value="Unassembled WGS sequence"/>
</dbReference>
<evidence type="ECO:0000313" key="1">
    <source>
        <dbReference type="EMBL" id="KAF9504990.1"/>
    </source>
</evidence>
<organism evidence="1 2">
    <name type="scientific">Hydnum rufescens UP504</name>
    <dbReference type="NCBI Taxonomy" id="1448309"/>
    <lineage>
        <taxon>Eukaryota</taxon>
        <taxon>Fungi</taxon>
        <taxon>Dikarya</taxon>
        <taxon>Basidiomycota</taxon>
        <taxon>Agaricomycotina</taxon>
        <taxon>Agaricomycetes</taxon>
        <taxon>Cantharellales</taxon>
        <taxon>Hydnaceae</taxon>
        <taxon>Hydnum</taxon>
    </lineage>
</organism>
<comment type="caution">
    <text evidence="1">The sequence shown here is derived from an EMBL/GenBank/DDBJ whole genome shotgun (WGS) entry which is preliminary data.</text>
</comment>
<sequence>MLFYSLAPTLDPAPNVIQNVHPLILPPVLHPQRTSLCDPGTPAPSESAVDASNNTIPLLFTDTPYPMAWIPVHEWYTLVVGPLPKGAEREHWLKEFTPYSCLGVQQTQQKKHCGFRTWSMCLAFKS</sequence>
<gene>
    <name evidence="1" type="ORF">BS47DRAFT_1400844</name>
</gene>
<name>A0A9P6AGN4_9AGAM</name>
<dbReference type="EMBL" id="MU129180">
    <property type="protein sequence ID" value="KAF9504990.1"/>
    <property type="molecule type" value="Genomic_DNA"/>
</dbReference>
<proteinExistence type="predicted"/>
<keyword evidence="2" id="KW-1185">Reference proteome</keyword>